<comment type="caution">
    <text evidence="3">The sequence shown here is derived from an EMBL/GenBank/DDBJ whole genome shotgun (WGS) entry which is preliminary data.</text>
</comment>
<gene>
    <name evidence="3" type="ORF">BK809_0003248</name>
</gene>
<dbReference type="PANTHER" id="PTHR24305:SF166">
    <property type="entry name" value="CYTOCHROME P450 12A4, MITOCHONDRIAL-RELATED"/>
    <property type="match status" value="1"/>
</dbReference>
<keyword evidence="2" id="KW-0479">Metal-binding</keyword>
<dbReference type="InterPro" id="IPR036396">
    <property type="entry name" value="Cyt_P450_sf"/>
</dbReference>
<evidence type="ECO:0000313" key="4">
    <source>
        <dbReference type="Proteomes" id="UP000190776"/>
    </source>
</evidence>
<reference evidence="3 4" key="1">
    <citation type="submission" date="2017-01" db="EMBL/GenBank/DDBJ databases">
        <title>Draft genome sequence of Diplodia seriata F98.1, a fungal species involved in grapevine trunk diseases.</title>
        <authorList>
            <person name="Robert-Siegwald G."/>
            <person name="Vallet J."/>
            <person name="Abou-Mansour E."/>
            <person name="Xu J."/>
            <person name="Rey P."/>
            <person name="Bertsch C."/>
            <person name="Rego C."/>
            <person name="Larignon P."/>
            <person name="Fontaine F."/>
            <person name="Lebrun M.-H."/>
        </authorList>
    </citation>
    <scope>NUCLEOTIDE SEQUENCE [LARGE SCALE GENOMIC DNA]</scope>
    <source>
        <strain evidence="3 4">F98.1</strain>
    </source>
</reference>
<dbReference type="AlphaFoldDB" id="A0A1S8BLV8"/>
<dbReference type="PRINTS" id="PR00463">
    <property type="entry name" value="EP450I"/>
</dbReference>
<dbReference type="Pfam" id="PF00067">
    <property type="entry name" value="p450"/>
    <property type="match status" value="1"/>
</dbReference>
<dbReference type="Proteomes" id="UP000190776">
    <property type="component" value="Unassembled WGS sequence"/>
</dbReference>
<dbReference type="Gene3D" id="1.10.630.10">
    <property type="entry name" value="Cytochrome P450"/>
    <property type="match status" value="1"/>
</dbReference>
<dbReference type="GO" id="GO:0004497">
    <property type="term" value="F:monooxygenase activity"/>
    <property type="evidence" value="ECO:0007669"/>
    <property type="project" value="InterPro"/>
</dbReference>
<dbReference type="InterPro" id="IPR001128">
    <property type="entry name" value="Cyt_P450"/>
</dbReference>
<dbReference type="InterPro" id="IPR002401">
    <property type="entry name" value="Cyt_P450_E_grp-I"/>
</dbReference>
<evidence type="ECO:0000313" key="3">
    <source>
        <dbReference type="EMBL" id="OMP88491.1"/>
    </source>
</evidence>
<keyword evidence="2" id="KW-0408">Iron</keyword>
<sequence length="456" mass="50686">MDVIWSPTHAAILLLFALFILKGIKRKYLSPLRAVPNASPLAPFSRLLWAFPQEHSGNITLALPRLHEKLGPLVRIGPTEVSFYSLSIYDQVHKVRSEFTKDPRIYGEFVQDGHPALFSITDAEEHAKRRRLMGQLFNLSKMDNLRGLMLRHVDAFVRALKQRRGRPVDLVPACRALEADIVSAFGFGTAVGAISSWSRGEELAMVAKNDEKATWMPVITTFPRLCLVWERLENLVYAATGWHTVYHRAMRDFDTVRRQRKKPISQPYPRYCRTSSSPNFIHAMTLSGLSPRAALSEAKEMLGPGTDTTSATLAHILWALAHNPGYQDDLFGDLSRAGFPETMSGGNGLDAVPTLKACVKEGVRWAGAAAAMLPRVVPDGGVVLEGVWVPGGTIVSSSPIWYLRDKTAFPNPDEYDPYRWLGEADGGRRLLSSEVALRDRYYIPFSKGSNVCIGAQ</sequence>
<dbReference type="GO" id="GO:0016705">
    <property type="term" value="F:oxidoreductase activity, acting on paired donors, with incorporation or reduction of molecular oxygen"/>
    <property type="evidence" value="ECO:0007669"/>
    <property type="project" value="InterPro"/>
</dbReference>
<protein>
    <submittedName>
        <fullName evidence="3">Averantin oxidoreductase</fullName>
    </submittedName>
</protein>
<evidence type="ECO:0000256" key="1">
    <source>
        <dbReference type="ARBA" id="ARBA00010617"/>
    </source>
</evidence>
<dbReference type="SUPFAM" id="SSF48264">
    <property type="entry name" value="Cytochrome P450"/>
    <property type="match status" value="1"/>
</dbReference>
<dbReference type="GO" id="GO:0005506">
    <property type="term" value="F:iron ion binding"/>
    <property type="evidence" value="ECO:0007669"/>
    <property type="project" value="InterPro"/>
</dbReference>
<proteinExistence type="inferred from homology"/>
<dbReference type="PANTHER" id="PTHR24305">
    <property type="entry name" value="CYTOCHROME P450"/>
    <property type="match status" value="1"/>
</dbReference>
<comment type="similarity">
    <text evidence="1">Belongs to the cytochrome P450 family.</text>
</comment>
<name>A0A1S8BLV8_9PEZI</name>
<dbReference type="GO" id="GO:0020037">
    <property type="term" value="F:heme binding"/>
    <property type="evidence" value="ECO:0007669"/>
    <property type="project" value="InterPro"/>
</dbReference>
<dbReference type="STRING" id="420778.A0A1S8BLV8"/>
<dbReference type="InterPro" id="IPR050121">
    <property type="entry name" value="Cytochrome_P450_monoxygenase"/>
</dbReference>
<dbReference type="EMBL" id="MSZU01000075">
    <property type="protein sequence ID" value="OMP88491.1"/>
    <property type="molecule type" value="Genomic_DNA"/>
</dbReference>
<comment type="cofactor">
    <cofactor evidence="2">
        <name>heme</name>
        <dbReference type="ChEBI" id="CHEBI:30413"/>
    </cofactor>
</comment>
<organism evidence="3 4">
    <name type="scientific">Diplodia seriata</name>
    <dbReference type="NCBI Taxonomy" id="420778"/>
    <lineage>
        <taxon>Eukaryota</taxon>
        <taxon>Fungi</taxon>
        <taxon>Dikarya</taxon>
        <taxon>Ascomycota</taxon>
        <taxon>Pezizomycotina</taxon>
        <taxon>Dothideomycetes</taxon>
        <taxon>Dothideomycetes incertae sedis</taxon>
        <taxon>Botryosphaeriales</taxon>
        <taxon>Botryosphaeriaceae</taxon>
        <taxon>Diplodia</taxon>
    </lineage>
</organism>
<feature type="binding site" description="axial binding residue" evidence="2">
    <location>
        <position position="452"/>
    </location>
    <ligand>
        <name>heme</name>
        <dbReference type="ChEBI" id="CHEBI:30413"/>
    </ligand>
    <ligandPart>
        <name>Fe</name>
        <dbReference type="ChEBI" id="CHEBI:18248"/>
    </ligandPart>
</feature>
<keyword evidence="2" id="KW-0349">Heme</keyword>
<accession>A0A1S8BLV8</accession>
<evidence type="ECO:0000256" key="2">
    <source>
        <dbReference type="PIRSR" id="PIRSR602401-1"/>
    </source>
</evidence>
<dbReference type="OrthoDB" id="3945418at2759"/>